<dbReference type="PANTHER" id="PTHR11814">
    <property type="entry name" value="SULFATE TRANSPORTER"/>
    <property type="match status" value="1"/>
</dbReference>
<dbReference type="CDD" id="cd07042">
    <property type="entry name" value="STAS_SulP_like_sulfate_transporter"/>
    <property type="match status" value="1"/>
</dbReference>
<accession>A0A6A6UNM5</accession>
<dbReference type="GO" id="GO:0016020">
    <property type="term" value="C:membrane"/>
    <property type="evidence" value="ECO:0007669"/>
    <property type="project" value="UniProtKB-SubCell"/>
</dbReference>
<dbReference type="InterPro" id="IPR002645">
    <property type="entry name" value="STAS_dom"/>
</dbReference>
<keyword evidence="3 5" id="KW-1133">Transmembrane helix</keyword>
<feature type="transmembrane region" description="Helical" evidence="5">
    <location>
        <begin position="405"/>
        <end position="423"/>
    </location>
</feature>
<dbReference type="EMBL" id="MU004232">
    <property type="protein sequence ID" value="KAF2672504.1"/>
    <property type="molecule type" value="Genomic_DNA"/>
</dbReference>
<name>A0A6A6UNM5_9PEZI</name>
<feature type="transmembrane region" description="Helical" evidence="5">
    <location>
        <begin position="430"/>
        <end position="448"/>
    </location>
</feature>
<evidence type="ECO:0000256" key="2">
    <source>
        <dbReference type="ARBA" id="ARBA00022692"/>
    </source>
</evidence>
<feature type="transmembrane region" description="Helical" evidence="5">
    <location>
        <begin position="174"/>
        <end position="196"/>
    </location>
</feature>
<dbReference type="InterPro" id="IPR001902">
    <property type="entry name" value="SLC26A/SulP_fam"/>
</dbReference>
<dbReference type="Gene3D" id="3.30.750.24">
    <property type="entry name" value="STAS domain"/>
    <property type="match status" value="1"/>
</dbReference>
<evidence type="ECO:0000256" key="1">
    <source>
        <dbReference type="ARBA" id="ARBA00004141"/>
    </source>
</evidence>
<keyword evidence="2 5" id="KW-0812">Transmembrane</keyword>
<keyword evidence="4 5" id="KW-0472">Membrane</keyword>
<evidence type="ECO:0000256" key="5">
    <source>
        <dbReference type="SAM" id="Phobius"/>
    </source>
</evidence>
<organism evidence="7 8">
    <name type="scientific">Microthyrium microscopicum</name>
    <dbReference type="NCBI Taxonomy" id="703497"/>
    <lineage>
        <taxon>Eukaryota</taxon>
        <taxon>Fungi</taxon>
        <taxon>Dikarya</taxon>
        <taxon>Ascomycota</taxon>
        <taxon>Pezizomycotina</taxon>
        <taxon>Dothideomycetes</taxon>
        <taxon>Dothideomycetes incertae sedis</taxon>
        <taxon>Microthyriales</taxon>
        <taxon>Microthyriaceae</taxon>
        <taxon>Microthyrium</taxon>
    </lineage>
</organism>
<evidence type="ECO:0000256" key="3">
    <source>
        <dbReference type="ARBA" id="ARBA00022989"/>
    </source>
</evidence>
<dbReference type="PROSITE" id="PS50801">
    <property type="entry name" value="STAS"/>
    <property type="match status" value="1"/>
</dbReference>
<feature type="transmembrane region" description="Helical" evidence="5">
    <location>
        <begin position="139"/>
        <end position="162"/>
    </location>
</feature>
<dbReference type="NCBIfam" id="TIGR00815">
    <property type="entry name" value="sulP"/>
    <property type="match status" value="1"/>
</dbReference>
<reference evidence="7" key="1">
    <citation type="journal article" date="2020" name="Stud. Mycol.">
        <title>101 Dothideomycetes genomes: a test case for predicting lifestyles and emergence of pathogens.</title>
        <authorList>
            <person name="Haridas S."/>
            <person name="Albert R."/>
            <person name="Binder M."/>
            <person name="Bloem J."/>
            <person name="Labutti K."/>
            <person name="Salamov A."/>
            <person name="Andreopoulos B."/>
            <person name="Baker S."/>
            <person name="Barry K."/>
            <person name="Bills G."/>
            <person name="Bluhm B."/>
            <person name="Cannon C."/>
            <person name="Castanera R."/>
            <person name="Culley D."/>
            <person name="Daum C."/>
            <person name="Ezra D."/>
            <person name="Gonzalez J."/>
            <person name="Henrissat B."/>
            <person name="Kuo A."/>
            <person name="Liang C."/>
            <person name="Lipzen A."/>
            <person name="Lutzoni F."/>
            <person name="Magnuson J."/>
            <person name="Mondo S."/>
            <person name="Nolan M."/>
            <person name="Ohm R."/>
            <person name="Pangilinan J."/>
            <person name="Park H.-J."/>
            <person name="Ramirez L."/>
            <person name="Alfaro M."/>
            <person name="Sun H."/>
            <person name="Tritt A."/>
            <person name="Yoshinaga Y."/>
            <person name="Zwiers L.-H."/>
            <person name="Turgeon B."/>
            <person name="Goodwin S."/>
            <person name="Spatafora J."/>
            <person name="Crous P."/>
            <person name="Grigoriev I."/>
        </authorList>
    </citation>
    <scope>NUCLEOTIDE SEQUENCE</scope>
    <source>
        <strain evidence="7">CBS 115976</strain>
    </source>
</reference>
<evidence type="ECO:0000259" key="6">
    <source>
        <dbReference type="PROSITE" id="PS50801"/>
    </source>
</evidence>
<evidence type="ECO:0000313" key="8">
    <source>
        <dbReference type="Proteomes" id="UP000799302"/>
    </source>
</evidence>
<comment type="subcellular location">
    <subcellularLocation>
        <location evidence="1">Membrane</location>
        <topology evidence="1">Multi-pass membrane protein</topology>
    </subcellularLocation>
</comment>
<dbReference type="AlphaFoldDB" id="A0A6A6UNM5"/>
<dbReference type="Pfam" id="PF01740">
    <property type="entry name" value="STAS"/>
    <property type="match status" value="1"/>
</dbReference>
<dbReference type="InterPro" id="IPR036513">
    <property type="entry name" value="STAS_dom_sf"/>
</dbReference>
<dbReference type="Pfam" id="PF00916">
    <property type="entry name" value="Sulfate_transp"/>
    <property type="match status" value="1"/>
</dbReference>
<protein>
    <submittedName>
        <fullName evidence="7">Sulfate permease</fullName>
    </submittedName>
</protein>
<feature type="transmembrane region" description="Helical" evidence="5">
    <location>
        <begin position="339"/>
        <end position="358"/>
    </location>
</feature>
<evidence type="ECO:0000256" key="4">
    <source>
        <dbReference type="ARBA" id="ARBA00023136"/>
    </source>
</evidence>
<keyword evidence="8" id="KW-1185">Reference proteome</keyword>
<feature type="transmembrane region" description="Helical" evidence="5">
    <location>
        <begin position="379"/>
        <end position="399"/>
    </location>
</feature>
<dbReference type="InterPro" id="IPR011547">
    <property type="entry name" value="SLC26A/SulP_dom"/>
</dbReference>
<feature type="transmembrane region" description="Helical" evidence="5">
    <location>
        <begin position="249"/>
        <end position="269"/>
    </location>
</feature>
<evidence type="ECO:0000313" key="7">
    <source>
        <dbReference type="EMBL" id="KAF2672504.1"/>
    </source>
</evidence>
<dbReference type="Proteomes" id="UP000799302">
    <property type="component" value="Unassembled WGS sequence"/>
</dbReference>
<proteinExistence type="predicted"/>
<gene>
    <name evidence="7" type="ORF">BT63DRAFT_477266</name>
</gene>
<dbReference type="OrthoDB" id="288203at2759"/>
<sequence length="678" mass="74410">MMSQFKEKIRKEVRTDANIQNALKFSRFGLLAFPREATKYLLEKLPIIQWIPHYNIRWIGNDILGGLTVGVMLVPQGLAYAKIANIPVANGLFSSWLPALIYTVMGTSKEISTGPTSILGLLTATIVKDMSKENYAPEVTAAAVALMVGIYSFFLGVLKLGFLLDFISAPVLTGFISGAAIVIMLGQAASIFGLTITGSGSAAIIREVLRNLGHSKWQTVLISFSGIAILQTLQWTGKKYGKKYKVFKVLSIARAFIVLVLFTGISYGVNHNRKANPIFAIVKITSKSLPHPRLPDTNLFSKVAQKAIAPLIAAALEHIAIGKAFGLKNGYDLDPSQELVYLGVTNFFNSFFLSMPVGGAMSRTAVNSDTGVKSPLNGLLTAGVVLLAIYKLSGVLYWIPSATLAAIIVTAVYHLVGPLSLFYRFWRTSFLDFIASMVCFWITIFVSAETGIEAAAGFCVAYTLVRFAFSSPAVVKPSKAMYDSPSSSYSDYSDDAKAFRFKESILFPNARQAKDKVLRQLLVHHFNIRDAQSQSGSDIDRSWSVAGKNRIKRLRSENKVTTETLSSLRIVVLDFERVAHVDSTGLIALRELCVEISRFFGDDVEIRFVGLNDSVKTRFARFGDWDLVNVDTESISSDHGIGIYPSIRAAMTGLRRKNTNSTVSDVRIIDEPKIDHSI</sequence>
<dbReference type="SUPFAM" id="SSF52091">
    <property type="entry name" value="SpoIIaa-like"/>
    <property type="match status" value="1"/>
</dbReference>
<feature type="domain" description="STAS" evidence="6">
    <location>
        <begin position="486"/>
        <end position="654"/>
    </location>
</feature>
<dbReference type="GO" id="GO:0055085">
    <property type="term" value="P:transmembrane transport"/>
    <property type="evidence" value="ECO:0007669"/>
    <property type="project" value="InterPro"/>
</dbReference>